<accession>A0ABV2VLM5</accession>
<sequence>MEKLHRRLLRVGFAAGDDLGLALAGGYALSAHNLLSRPSRDIDFATATTVPLPVVAARLAEAYVAEGFACRIIEAGSRMARLVVSGAALECEVDLLKEAIGPPATLSIGPVVAFEDAVGLKVRALHDRAAHRDYIDIRAASQHLSWRELETLGARHTVGFSLAELADRLGAIDELDDETFASYGLTDARISELIAWSARWEADIRRRLANGETGPTGIPDDGWEAYLDQP</sequence>
<proteinExistence type="predicted"/>
<comment type="caution">
    <text evidence="1">The sequence shown here is derived from an EMBL/GenBank/DDBJ whole genome shotgun (WGS) entry which is preliminary data.</text>
</comment>
<dbReference type="GO" id="GO:0016740">
    <property type="term" value="F:transferase activity"/>
    <property type="evidence" value="ECO:0007669"/>
    <property type="project" value="UniProtKB-KW"/>
</dbReference>
<evidence type="ECO:0000313" key="2">
    <source>
        <dbReference type="Proteomes" id="UP001550348"/>
    </source>
</evidence>
<dbReference type="Pfam" id="PF08843">
    <property type="entry name" value="AbiEii"/>
    <property type="match status" value="1"/>
</dbReference>
<dbReference type="EMBL" id="JBEXRX010000047">
    <property type="protein sequence ID" value="MEU0153694.1"/>
    <property type="molecule type" value="Genomic_DNA"/>
</dbReference>
<dbReference type="Proteomes" id="UP001550348">
    <property type="component" value="Unassembled WGS sequence"/>
</dbReference>
<reference evidence="1 2" key="1">
    <citation type="submission" date="2024-06" db="EMBL/GenBank/DDBJ databases">
        <title>The Natural Products Discovery Center: Release of the First 8490 Sequenced Strains for Exploring Actinobacteria Biosynthetic Diversity.</title>
        <authorList>
            <person name="Kalkreuter E."/>
            <person name="Kautsar S.A."/>
            <person name="Yang D."/>
            <person name="Bader C.D."/>
            <person name="Teijaro C.N."/>
            <person name="Fluegel L."/>
            <person name="Davis C.M."/>
            <person name="Simpson J.R."/>
            <person name="Lauterbach L."/>
            <person name="Steele A.D."/>
            <person name="Gui C."/>
            <person name="Meng S."/>
            <person name="Li G."/>
            <person name="Viehrig K."/>
            <person name="Ye F."/>
            <person name="Su P."/>
            <person name="Kiefer A.F."/>
            <person name="Nichols A."/>
            <person name="Cepeda A.J."/>
            <person name="Yan W."/>
            <person name="Fan B."/>
            <person name="Jiang Y."/>
            <person name="Adhikari A."/>
            <person name="Zheng C.-J."/>
            <person name="Schuster L."/>
            <person name="Cowan T.M."/>
            <person name="Smanski M.J."/>
            <person name="Chevrette M.G."/>
            <person name="De Carvalho L.P.S."/>
            <person name="Shen B."/>
        </authorList>
    </citation>
    <scope>NUCLEOTIDE SEQUENCE [LARGE SCALE GENOMIC DNA]</scope>
    <source>
        <strain evidence="1 2">NPDC006286</strain>
    </source>
</reference>
<keyword evidence="2" id="KW-1185">Reference proteome</keyword>
<organism evidence="1 2">
    <name type="scientific">Micromonospora fulviviridis</name>
    <dbReference type="NCBI Taxonomy" id="47860"/>
    <lineage>
        <taxon>Bacteria</taxon>
        <taxon>Bacillati</taxon>
        <taxon>Actinomycetota</taxon>
        <taxon>Actinomycetes</taxon>
        <taxon>Micromonosporales</taxon>
        <taxon>Micromonosporaceae</taxon>
        <taxon>Micromonospora</taxon>
    </lineage>
</organism>
<evidence type="ECO:0000313" key="1">
    <source>
        <dbReference type="EMBL" id="MEU0153694.1"/>
    </source>
</evidence>
<name>A0ABV2VLM5_9ACTN</name>
<keyword evidence="1" id="KW-0808">Transferase</keyword>
<gene>
    <name evidence="1" type="ORF">ABZ071_17545</name>
</gene>
<protein>
    <submittedName>
        <fullName evidence="1">Nucleotidyl transferase AbiEii/AbiGii toxin family protein</fullName>
    </submittedName>
</protein>
<dbReference type="RefSeq" id="WP_355665486.1">
    <property type="nucleotide sequence ID" value="NZ_JBEXRX010000047.1"/>
</dbReference>
<dbReference type="InterPro" id="IPR014942">
    <property type="entry name" value="AbiEii"/>
</dbReference>